<comment type="caution">
    <text evidence="3">The sequence shown here is derived from an EMBL/GenBank/DDBJ whole genome shotgun (WGS) entry which is preliminary data.</text>
</comment>
<feature type="transmembrane region" description="Helical" evidence="1">
    <location>
        <begin position="35"/>
        <end position="59"/>
    </location>
</feature>
<dbReference type="RefSeq" id="WP_062420144.1">
    <property type="nucleotide sequence ID" value="NZ_LGCK01000010.1"/>
</dbReference>
<dbReference type="Proteomes" id="UP000050430">
    <property type="component" value="Unassembled WGS sequence"/>
</dbReference>
<keyword evidence="4" id="KW-1185">Reference proteome</keyword>
<dbReference type="InterPro" id="IPR021309">
    <property type="entry name" value="YgaP-like_TM"/>
</dbReference>
<feature type="domain" description="Inner membrane protein YgaP-like transmembrane" evidence="2">
    <location>
        <begin position="1"/>
        <end position="64"/>
    </location>
</feature>
<dbReference type="AlphaFoldDB" id="A0A0N8GL57"/>
<keyword evidence="1" id="KW-0472">Membrane</keyword>
<keyword evidence="1" id="KW-0812">Transmembrane</keyword>
<name>A0A0N8GL57_9CHLR</name>
<evidence type="ECO:0000313" key="4">
    <source>
        <dbReference type="Proteomes" id="UP000050430"/>
    </source>
</evidence>
<organism evidence="3 4">
    <name type="scientific">Leptolinea tardivitalis</name>
    <dbReference type="NCBI Taxonomy" id="229920"/>
    <lineage>
        <taxon>Bacteria</taxon>
        <taxon>Bacillati</taxon>
        <taxon>Chloroflexota</taxon>
        <taxon>Anaerolineae</taxon>
        <taxon>Anaerolineales</taxon>
        <taxon>Anaerolineaceae</taxon>
        <taxon>Leptolinea</taxon>
    </lineage>
</organism>
<dbReference type="STRING" id="229920.ADM99_08755"/>
<keyword evidence="1" id="KW-1133">Transmembrane helix</keyword>
<dbReference type="Pfam" id="PF11127">
    <property type="entry name" value="YgaP-like_TM"/>
    <property type="match status" value="1"/>
</dbReference>
<evidence type="ECO:0000256" key="1">
    <source>
        <dbReference type="SAM" id="Phobius"/>
    </source>
</evidence>
<reference evidence="3 4" key="1">
    <citation type="submission" date="2015-07" db="EMBL/GenBank/DDBJ databases">
        <title>Genome sequence of Leptolinea tardivitalis DSM 16556.</title>
        <authorList>
            <person name="Hemp J."/>
            <person name="Ward L.M."/>
            <person name="Pace L.A."/>
            <person name="Fischer W.W."/>
        </authorList>
    </citation>
    <scope>NUCLEOTIDE SEQUENCE [LARGE SCALE GENOMIC DNA]</scope>
    <source>
        <strain evidence="3 4">YMTK-2</strain>
    </source>
</reference>
<dbReference type="Gene3D" id="6.10.140.1340">
    <property type="match status" value="1"/>
</dbReference>
<dbReference type="PATRIC" id="fig|229920.5.peg.1657"/>
<evidence type="ECO:0000259" key="2">
    <source>
        <dbReference type="Pfam" id="PF11127"/>
    </source>
</evidence>
<accession>A0A0N8GL57</accession>
<protein>
    <submittedName>
        <fullName evidence="3">Membrane protein</fullName>
    </submittedName>
</protein>
<gene>
    <name evidence="3" type="ORF">ADM99_08755</name>
</gene>
<sequence>MKMNESSVDRIIRVVLGLVLIAAFVSNMVTGTPGIVLVIIGAIALLTGLIGFCPLYSLLKFKTNR</sequence>
<dbReference type="EMBL" id="LGCK01000010">
    <property type="protein sequence ID" value="KPL71570.1"/>
    <property type="molecule type" value="Genomic_DNA"/>
</dbReference>
<evidence type="ECO:0000313" key="3">
    <source>
        <dbReference type="EMBL" id="KPL71570.1"/>
    </source>
</evidence>
<dbReference type="OrthoDB" id="9804804at2"/>
<feature type="transmembrane region" description="Helical" evidence="1">
    <location>
        <begin position="12"/>
        <end position="29"/>
    </location>
</feature>
<proteinExistence type="predicted"/>